<dbReference type="Pfam" id="PF12840">
    <property type="entry name" value="HTH_20"/>
    <property type="match status" value="1"/>
</dbReference>
<dbReference type="KEGG" id="mgin:FRZ54_15520"/>
<evidence type="ECO:0000259" key="1">
    <source>
        <dbReference type="PROSITE" id="PS50987"/>
    </source>
</evidence>
<dbReference type="InterPro" id="IPR001845">
    <property type="entry name" value="HTH_ArsR_DNA-bd_dom"/>
</dbReference>
<feature type="domain" description="HTH arsR-type" evidence="1">
    <location>
        <begin position="1"/>
        <end position="92"/>
    </location>
</feature>
<dbReference type="SUPFAM" id="SSF46785">
    <property type="entry name" value="Winged helix' DNA-binding domain"/>
    <property type="match status" value="1"/>
</dbReference>
<dbReference type="GO" id="GO:0003677">
    <property type="term" value="F:DNA binding"/>
    <property type="evidence" value="ECO:0007669"/>
    <property type="project" value="TreeGrafter"/>
</dbReference>
<dbReference type="InterPro" id="IPR011991">
    <property type="entry name" value="ArsR-like_HTH"/>
</dbReference>
<keyword evidence="3" id="KW-1185">Reference proteome</keyword>
<dbReference type="GO" id="GO:0046686">
    <property type="term" value="P:response to cadmium ion"/>
    <property type="evidence" value="ECO:0007669"/>
    <property type="project" value="TreeGrafter"/>
</dbReference>
<dbReference type="Gene3D" id="1.10.10.10">
    <property type="entry name" value="Winged helix-like DNA-binding domain superfamily/Winged helix DNA-binding domain"/>
    <property type="match status" value="1"/>
</dbReference>
<gene>
    <name evidence="2" type="ORF">FRZ54_15520</name>
</gene>
<dbReference type="GO" id="GO:0032791">
    <property type="term" value="F:lead ion binding"/>
    <property type="evidence" value="ECO:0007669"/>
    <property type="project" value="TreeGrafter"/>
</dbReference>
<dbReference type="NCBIfam" id="NF033788">
    <property type="entry name" value="HTH_metalloreg"/>
    <property type="match status" value="1"/>
</dbReference>
<dbReference type="Proteomes" id="UP000321479">
    <property type="component" value="Chromosome"/>
</dbReference>
<organism evidence="2 3">
    <name type="scientific">Mucilaginibacter ginsenosidivorans</name>
    <dbReference type="NCBI Taxonomy" id="398053"/>
    <lineage>
        <taxon>Bacteria</taxon>
        <taxon>Pseudomonadati</taxon>
        <taxon>Bacteroidota</taxon>
        <taxon>Sphingobacteriia</taxon>
        <taxon>Sphingobacteriales</taxon>
        <taxon>Sphingobacteriaceae</taxon>
        <taxon>Mucilaginibacter</taxon>
    </lineage>
</organism>
<dbReference type="PRINTS" id="PR00778">
    <property type="entry name" value="HTHARSR"/>
</dbReference>
<accession>A0A5B8UXY5</accession>
<dbReference type="PANTHER" id="PTHR39168:SF2">
    <property type="entry name" value="HTH-TYPE TRANSCRIPTIONAL REGULATOR CMTR"/>
    <property type="match status" value="1"/>
</dbReference>
<dbReference type="RefSeq" id="WP_147032497.1">
    <property type="nucleotide sequence ID" value="NZ_CP042436.1"/>
</dbReference>
<dbReference type="PANTHER" id="PTHR39168">
    <property type="entry name" value="TRANSCRIPTIONAL REGULATOR-RELATED"/>
    <property type="match status" value="1"/>
</dbReference>
<protein>
    <submittedName>
        <fullName evidence="2">Winged helix-turn-helix transcriptional regulator</fullName>
    </submittedName>
</protein>
<sequence>MNDLNIYTITSAIADPVRLSVMIYLIRGRASYAEIQQHLEISQSNLSNHLAILVRAGLIRKIANGRRNNYEIASADVAQLIELLQNLQKVPAHRPIVKNIAVARTCYDHVAGKLGVSIFNALNQREAIVYHAPATGPSYFSEEVTLGINAGKTFKALGVDLPQATPSRRKYIYACLDWTEKKPHLAGAIGAALCHAMMEQKWVVRNEEKRVLRVTDAGRAALTEIIDLDFDAYCNR</sequence>
<dbReference type="GO" id="GO:0097063">
    <property type="term" value="F:cadmium ion sensor activity"/>
    <property type="evidence" value="ECO:0007669"/>
    <property type="project" value="TreeGrafter"/>
</dbReference>
<dbReference type="EMBL" id="CP042436">
    <property type="protein sequence ID" value="QEC63924.1"/>
    <property type="molecule type" value="Genomic_DNA"/>
</dbReference>
<dbReference type="InterPro" id="IPR052543">
    <property type="entry name" value="HTH_Metal-responsive_Reg"/>
</dbReference>
<dbReference type="PROSITE" id="PS50987">
    <property type="entry name" value="HTH_ARSR_2"/>
    <property type="match status" value="1"/>
</dbReference>
<proteinExistence type="predicted"/>
<name>A0A5B8UXY5_9SPHI</name>
<dbReference type="GO" id="GO:0003700">
    <property type="term" value="F:DNA-binding transcription factor activity"/>
    <property type="evidence" value="ECO:0007669"/>
    <property type="project" value="InterPro"/>
</dbReference>
<evidence type="ECO:0000313" key="3">
    <source>
        <dbReference type="Proteomes" id="UP000321479"/>
    </source>
</evidence>
<dbReference type="GO" id="GO:0010288">
    <property type="term" value="P:response to lead ion"/>
    <property type="evidence" value="ECO:0007669"/>
    <property type="project" value="TreeGrafter"/>
</dbReference>
<dbReference type="AlphaFoldDB" id="A0A5B8UXY5"/>
<dbReference type="OrthoDB" id="9797716at2"/>
<reference evidence="2 3" key="1">
    <citation type="journal article" date="2017" name="Curr. Microbiol.">
        <title>Mucilaginibacter ginsenosidivorans sp. nov., Isolated from Soil of Ginseng Field.</title>
        <authorList>
            <person name="Kim M.M."/>
            <person name="Siddiqi M.Z."/>
            <person name="Im W.T."/>
        </authorList>
    </citation>
    <scope>NUCLEOTIDE SEQUENCE [LARGE SCALE GENOMIC DNA]</scope>
    <source>
        <strain evidence="2 3">Gsoil 3017</strain>
    </source>
</reference>
<dbReference type="SMART" id="SM00418">
    <property type="entry name" value="HTH_ARSR"/>
    <property type="match status" value="1"/>
</dbReference>
<dbReference type="CDD" id="cd00090">
    <property type="entry name" value="HTH_ARSR"/>
    <property type="match status" value="1"/>
</dbReference>
<dbReference type="InterPro" id="IPR036390">
    <property type="entry name" value="WH_DNA-bd_sf"/>
</dbReference>
<evidence type="ECO:0000313" key="2">
    <source>
        <dbReference type="EMBL" id="QEC63924.1"/>
    </source>
</evidence>
<dbReference type="InterPro" id="IPR036388">
    <property type="entry name" value="WH-like_DNA-bd_sf"/>
</dbReference>